<dbReference type="InterPro" id="IPR035979">
    <property type="entry name" value="RBD_domain_sf"/>
</dbReference>
<evidence type="ECO:0000256" key="2">
    <source>
        <dbReference type="ARBA" id="ARBA00022884"/>
    </source>
</evidence>
<feature type="region of interest" description="Disordered" evidence="4">
    <location>
        <begin position="1"/>
        <end position="74"/>
    </location>
</feature>
<evidence type="ECO:0000256" key="3">
    <source>
        <dbReference type="PROSITE-ProRule" id="PRU00176"/>
    </source>
</evidence>
<feature type="domain" description="RRM" evidence="6">
    <location>
        <begin position="127"/>
        <end position="208"/>
    </location>
</feature>
<feature type="compositionally biased region" description="Pro residues" evidence="4">
    <location>
        <begin position="12"/>
        <end position="55"/>
    </location>
</feature>
<dbReference type="InterPro" id="IPR036020">
    <property type="entry name" value="WW_dom_sf"/>
</dbReference>
<dbReference type="PROSITE" id="PS50020">
    <property type="entry name" value="WW_DOMAIN_2"/>
    <property type="match status" value="1"/>
</dbReference>
<sequence length="626" mass="68154">MDMPGGDYYGGYPPPPGPHHPPSDPQYPQQQPPYNPYPTDPLPPPPPPFNGPPLDPNFNYHQPPPPPPPAVNAPCDSYGGGGGFWPSGNNGGSNYGGGGGAGGYSAPFHGRKRPRHASQHGDGTGYPKIYVASVPRTATEEDIRPVFEPHGRLVEVILLRDKRTGQQQGSCFVKYATTEEADRAIRALNDKFTFEGELSPVKVRYADGERERLGLLKNCPGGQWAGSPPAAANGDQWAGPPPAAANGDNFGSQWTAPPPGFKGDNHGGQWAAPTSAFKGENKGLLVDKVYVSGVNRHATKQEIKEIFSPYGVVEDIFIIRDEMKQSRGCAFVKYSHSDMAVAAIKSLNGTFIMRGCDLPLTVRFAEPKKPRGGEPRGNNSSSGSYFSAHSREPVNRHAPHLSNSMGGFIPPVPSHHMQQQFNSSFPNQVPADHRIMPQPVPPLQQTPPLLPQCSTPHVETLEGSQTPDQVGSEIRPQPDKLQASNQKSEQQQQQQQQSSQASEQMDKFMTAQAQVGPQTAVSACTTSTDAEAASLECDWSQHICPDGFKYYYNCVTCESMWEKPDEFARYEQEQEKLRNRQNSTQHIHSQSPIISSTVETAQAQHVQIQNSFFPQEKGLAVVPACG</sequence>
<evidence type="ECO:0000256" key="4">
    <source>
        <dbReference type="SAM" id="MobiDB-lite"/>
    </source>
</evidence>
<feature type="compositionally biased region" description="Pro residues" evidence="4">
    <location>
        <begin position="438"/>
        <end position="450"/>
    </location>
</feature>
<dbReference type="GeneID" id="116214045"/>
<evidence type="ECO:0000313" key="8">
    <source>
        <dbReference type="RefSeq" id="XP_031405131.1"/>
    </source>
</evidence>
<feature type="compositionally biased region" description="Pro residues" evidence="4">
    <location>
        <begin position="62"/>
        <end position="71"/>
    </location>
</feature>
<reference evidence="8" key="2">
    <citation type="submission" date="2025-08" db="UniProtKB">
        <authorList>
            <consortium name="RefSeq"/>
        </authorList>
    </citation>
    <scope>IDENTIFICATION</scope>
    <source>
        <tissue evidence="8">Leaf</tissue>
    </source>
</reference>
<dbReference type="SUPFAM" id="SSF54928">
    <property type="entry name" value="RNA-binding domain, RBD"/>
    <property type="match status" value="2"/>
</dbReference>
<dbReference type="GO" id="GO:0003723">
    <property type="term" value="F:RNA binding"/>
    <property type="evidence" value="ECO:0007669"/>
    <property type="project" value="UniProtKB-UniRule"/>
</dbReference>
<proteinExistence type="predicted"/>
<dbReference type="InterPro" id="IPR012677">
    <property type="entry name" value="Nucleotide-bd_a/b_plait_sf"/>
</dbReference>
<keyword evidence="2 3" id="KW-0694">RNA-binding</keyword>
<dbReference type="InterPro" id="IPR001202">
    <property type="entry name" value="WW_dom"/>
</dbReference>
<dbReference type="Proteomes" id="UP000515151">
    <property type="component" value="Chromosome 7"/>
</dbReference>
<dbReference type="Pfam" id="PF00076">
    <property type="entry name" value="RRM_1"/>
    <property type="match status" value="2"/>
</dbReference>
<evidence type="ECO:0000259" key="6">
    <source>
        <dbReference type="PROSITE" id="PS50102"/>
    </source>
</evidence>
<protein>
    <submittedName>
        <fullName evidence="8">Flowering time control protein FCA-like isoform X1</fullName>
    </submittedName>
</protein>
<feature type="region of interest" description="Disordered" evidence="4">
    <location>
        <begin position="367"/>
        <end position="505"/>
    </location>
</feature>
<feature type="domain" description="WW" evidence="5">
    <location>
        <begin position="533"/>
        <end position="566"/>
    </location>
</feature>
<evidence type="ECO:0000313" key="7">
    <source>
        <dbReference type="Proteomes" id="UP000515151"/>
    </source>
</evidence>
<feature type="compositionally biased region" description="Basic residues" evidence="4">
    <location>
        <begin position="109"/>
        <end position="118"/>
    </location>
</feature>
<reference evidence="7" key="1">
    <citation type="journal article" date="2020" name="Plant Biotechnol. J.">
        <title>The pomegranate (Punica granatum L.) draft genome dissects genetic divergence between soft- and hard-seeded cultivars.</title>
        <authorList>
            <person name="Luo X."/>
            <person name="Li H."/>
            <person name="Wu Z."/>
            <person name="Yao W."/>
            <person name="Zhao P."/>
            <person name="Cao D."/>
            <person name="Yu H."/>
            <person name="Li K."/>
            <person name="Poudel K."/>
            <person name="Zhao D."/>
            <person name="Zhang F."/>
            <person name="Xia X."/>
            <person name="Chen L."/>
            <person name="Wang Q."/>
            <person name="Jing D."/>
            <person name="Cao S."/>
        </authorList>
    </citation>
    <scope>NUCLEOTIDE SEQUENCE [LARGE SCALE GENOMIC DNA]</scope>
    <source>
        <strain evidence="7">cv. Tunisia</strain>
    </source>
</reference>
<dbReference type="Gene3D" id="2.20.70.10">
    <property type="match status" value="1"/>
</dbReference>
<dbReference type="OrthoDB" id="410044at2759"/>
<evidence type="ECO:0000259" key="5">
    <source>
        <dbReference type="PROSITE" id="PS50020"/>
    </source>
</evidence>
<feature type="compositionally biased region" description="Polar residues" evidence="4">
    <location>
        <begin position="416"/>
        <end position="427"/>
    </location>
</feature>
<dbReference type="Gene3D" id="3.30.70.330">
    <property type="match status" value="2"/>
</dbReference>
<dbReference type="PROSITE" id="PS50102">
    <property type="entry name" value="RRM"/>
    <property type="match status" value="2"/>
</dbReference>
<feature type="compositionally biased region" description="Low complexity" evidence="4">
    <location>
        <begin position="482"/>
        <end position="503"/>
    </location>
</feature>
<name>A0A6P8EIB3_PUNGR</name>
<evidence type="ECO:0000256" key="1">
    <source>
        <dbReference type="ARBA" id="ARBA00022737"/>
    </source>
</evidence>
<dbReference type="InterPro" id="IPR000504">
    <property type="entry name" value="RRM_dom"/>
</dbReference>
<dbReference type="SMART" id="SM00360">
    <property type="entry name" value="RRM"/>
    <property type="match status" value="2"/>
</dbReference>
<dbReference type="Pfam" id="PF00397">
    <property type="entry name" value="WW"/>
    <property type="match status" value="1"/>
</dbReference>
<accession>A0A6P8EIB3</accession>
<dbReference type="RefSeq" id="XP_031405131.1">
    <property type="nucleotide sequence ID" value="XM_031549271.1"/>
</dbReference>
<dbReference type="CDD" id="cd00201">
    <property type="entry name" value="WW"/>
    <property type="match status" value="1"/>
</dbReference>
<feature type="region of interest" description="Disordered" evidence="4">
    <location>
        <begin position="105"/>
        <end position="126"/>
    </location>
</feature>
<dbReference type="SUPFAM" id="SSF51045">
    <property type="entry name" value="WW domain"/>
    <property type="match status" value="1"/>
</dbReference>
<feature type="domain" description="RRM" evidence="6">
    <location>
        <begin position="287"/>
        <end position="367"/>
    </location>
</feature>
<feature type="compositionally biased region" description="Polar residues" evidence="4">
    <location>
        <begin position="377"/>
        <end position="387"/>
    </location>
</feature>
<feature type="compositionally biased region" description="Polar residues" evidence="4">
    <location>
        <begin position="453"/>
        <end position="469"/>
    </location>
</feature>
<gene>
    <name evidence="8" type="primary">LOC116214045</name>
</gene>
<keyword evidence="7" id="KW-1185">Reference proteome</keyword>
<keyword evidence="1" id="KW-0677">Repeat</keyword>
<dbReference type="AlphaFoldDB" id="A0A6P8EIB3"/>
<dbReference type="SMART" id="SM00456">
    <property type="entry name" value="WW"/>
    <property type="match status" value="1"/>
</dbReference>
<dbReference type="PANTHER" id="PTHR24012">
    <property type="entry name" value="RNA BINDING PROTEIN"/>
    <property type="match status" value="1"/>
</dbReference>
<organism evidence="7 8">
    <name type="scientific">Punica granatum</name>
    <name type="common">Pomegranate</name>
    <dbReference type="NCBI Taxonomy" id="22663"/>
    <lineage>
        <taxon>Eukaryota</taxon>
        <taxon>Viridiplantae</taxon>
        <taxon>Streptophyta</taxon>
        <taxon>Embryophyta</taxon>
        <taxon>Tracheophyta</taxon>
        <taxon>Spermatophyta</taxon>
        <taxon>Magnoliopsida</taxon>
        <taxon>eudicotyledons</taxon>
        <taxon>Gunneridae</taxon>
        <taxon>Pentapetalae</taxon>
        <taxon>rosids</taxon>
        <taxon>malvids</taxon>
        <taxon>Myrtales</taxon>
        <taxon>Lythraceae</taxon>
        <taxon>Punica</taxon>
    </lineage>
</organism>